<sequence>MRSVTVEFAVRHSVAYAAVPDREWYMVAAFAEKRSHGVPLVRRAGAQVVEDSLAKRPSHSGVSASSLFSALAPK</sequence>
<keyword evidence="3" id="KW-1185">Reference proteome</keyword>
<evidence type="ECO:0000313" key="3">
    <source>
        <dbReference type="Proteomes" id="UP001317870"/>
    </source>
</evidence>
<name>A0ABN6UF06_9NOCA</name>
<evidence type="ECO:0000313" key="2">
    <source>
        <dbReference type="EMBL" id="BDU03560.1"/>
    </source>
</evidence>
<dbReference type="EMBL" id="AP026978">
    <property type="protein sequence ID" value="BDU03560.1"/>
    <property type="molecule type" value="Genomic_DNA"/>
</dbReference>
<proteinExistence type="predicted"/>
<evidence type="ECO:0000256" key="1">
    <source>
        <dbReference type="SAM" id="MobiDB-lite"/>
    </source>
</evidence>
<feature type="region of interest" description="Disordered" evidence="1">
    <location>
        <begin position="55"/>
        <end position="74"/>
    </location>
</feature>
<gene>
    <name evidence="2" type="ORF">IFM12276_65880</name>
</gene>
<organism evidence="2 3">
    <name type="scientific">Nocardia sputorum</name>
    <dbReference type="NCBI Taxonomy" id="2984338"/>
    <lineage>
        <taxon>Bacteria</taxon>
        <taxon>Bacillati</taxon>
        <taxon>Actinomycetota</taxon>
        <taxon>Actinomycetes</taxon>
        <taxon>Mycobacteriales</taxon>
        <taxon>Nocardiaceae</taxon>
        <taxon>Nocardia</taxon>
    </lineage>
</organism>
<accession>A0ABN6UF06</accession>
<reference evidence="2 3" key="1">
    <citation type="submission" date="2022-11" db="EMBL/GenBank/DDBJ databases">
        <title>Genome Sequencing of Nocardia sp. ON39_IFM12276 and assembly.</title>
        <authorList>
            <person name="Shimojima M."/>
            <person name="Toyokawa M."/>
            <person name="Uesaka K."/>
        </authorList>
    </citation>
    <scope>NUCLEOTIDE SEQUENCE [LARGE SCALE GENOMIC DNA]</scope>
    <source>
        <strain evidence="2 3">IFM 12276</strain>
    </source>
</reference>
<dbReference type="Proteomes" id="UP001317870">
    <property type="component" value="Chromosome"/>
</dbReference>
<protein>
    <submittedName>
        <fullName evidence="2">Uncharacterized protein</fullName>
    </submittedName>
</protein>